<sequence length="97" mass="11005">MKLIAVIIAYLKLLILLHRTSDNKGSNNATNPKIMLIKLDASIIIILPFRTKKLIVIITYTYYTVIIEIGSSPMHQKARQYIPVNLWVLEQSQVVAA</sequence>
<organism evidence="1 2">
    <name type="scientific">Lacrimispora algidixylanolytica</name>
    <dbReference type="NCBI Taxonomy" id="94868"/>
    <lineage>
        <taxon>Bacteria</taxon>
        <taxon>Bacillati</taxon>
        <taxon>Bacillota</taxon>
        <taxon>Clostridia</taxon>
        <taxon>Lachnospirales</taxon>
        <taxon>Lachnospiraceae</taxon>
        <taxon>Lacrimispora</taxon>
    </lineage>
</organism>
<proteinExistence type="predicted"/>
<dbReference type="Proteomes" id="UP000284277">
    <property type="component" value="Unassembled WGS sequence"/>
</dbReference>
<accession>A0A419TC03</accession>
<protein>
    <submittedName>
        <fullName evidence="1">Uncharacterized protein</fullName>
    </submittedName>
</protein>
<gene>
    <name evidence="1" type="ORF">BET01_01055</name>
</gene>
<dbReference type="AlphaFoldDB" id="A0A419TC03"/>
<reference evidence="1 2" key="1">
    <citation type="submission" date="2016-08" db="EMBL/GenBank/DDBJ databases">
        <title>A new outlook on sporulation: Clostridium algidixylanolyticum.</title>
        <authorList>
            <person name="Poppleton D.I."/>
            <person name="Gribaldo S."/>
        </authorList>
    </citation>
    <scope>NUCLEOTIDE SEQUENCE [LARGE SCALE GENOMIC DNA]</scope>
    <source>
        <strain evidence="1 2">SPL73</strain>
    </source>
</reference>
<keyword evidence="2" id="KW-1185">Reference proteome</keyword>
<comment type="caution">
    <text evidence="1">The sequence shown here is derived from an EMBL/GenBank/DDBJ whole genome shotgun (WGS) entry which is preliminary data.</text>
</comment>
<evidence type="ECO:0000313" key="1">
    <source>
        <dbReference type="EMBL" id="RKD34975.1"/>
    </source>
</evidence>
<evidence type="ECO:0000313" key="2">
    <source>
        <dbReference type="Proteomes" id="UP000284277"/>
    </source>
</evidence>
<dbReference type="EMBL" id="MCIA01000001">
    <property type="protein sequence ID" value="RKD34975.1"/>
    <property type="molecule type" value="Genomic_DNA"/>
</dbReference>
<name>A0A419TC03_9FIRM</name>